<proteinExistence type="predicted"/>
<name>D2EGF9_PARA4</name>
<evidence type="ECO:0000256" key="1">
    <source>
        <dbReference type="SAM" id="Phobius"/>
    </source>
</evidence>
<sequence length="182" mass="20871">MIKDLKSIYRFGVVSAVLPILFLVIVYIIKDYLLIDYIHVLAAALWLGCNLFMGFIAYRIIRDIGDKEKVDITIRLLPLTLFFIPSITLTTVIAGYILAFYVHLFSYSLFVYLPIIILSTILLLLSFVYYVRNSIGIIKILKAKSNVKKLISLSMMNFRVAAVQLIFQVVIIFFMAYVVIIL</sequence>
<organism evidence="2 3">
    <name type="scientific">Candidatus Parvarchaeum acidiphilum ARMAN-4</name>
    <dbReference type="NCBI Taxonomy" id="662760"/>
    <lineage>
        <taxon>Archaea</taxon>
        <taxon>Candidatus Parvarchaeota</taxon>
        <taxon>Candidatus Parvarchaeum</taxon>
    </lineage>
</organism>
<keyword evidence="1" id="KW-0472">Membrane</keyword>
<feature type="transmembrane region" description="Helical" evidence="1">
    <location>
        <begin position="109"/>
        <end position="131"/>
    </location>
</feature>
<reference evidence="2 3" key="1">
    <citation type="journal article" date="2010" name="Proc. Natl. Acad. Sci. U.S.A.">
        <title>Enigmatic, ultrasmall, uncultivated Archaea.</title>
        <authorList>
            <person name="Baker B.J."/>
            <person name="Comolli L.R."/>
            <person name="Dick G.J."/>
            <person name="Hauser L.J."/>
            <person name="Hyatt D."/>
            <person name="Dill B.D."/>
            <person name="Land M.L."/>
            <person name="Verberkmoes N.C."/>
            <person name="Hettich R.L."/>
            <person name="Banfield J.F."/>
        </authorList>
    </citation>
    <scope>NUCLEOTIDE SEQUENCE [LARGE SCALE GENOMIC DNA]</scope>
</reference>
<feature type="transmembrane region" description="Helical" evidence="1">
    <location>
        <begin position="7"/>
        <end position="29"/>
    </location>
</feature>
<dbReference type="EMBL" id="GG730074">
    <property type="protein sequence ID" value="EEZ92557.1"/>
    <property type="molecule type" value="Genomic_DNA"/>
</dbReference>
<feature type="transmembrane region" description="Helical" evidence="1">
    <location>
        <begin position="35"/>
        <end position="58"/>
    </location>
</feature>
<dbReference type="AlphaFoldDB" id="D2EGF9"/>
<feature type="transmembrane region" description="Helical" evidence="1">
    <location>
        <begin position="158"/>
        <end position="180"/>
    </location>
</feature>
<gene>
    <name evidence="2" type="ORF">BJBARM4_0858</name>
</gene>
<keyword evidence="1" id="KW-1133">Transmembrane helix</keyword>
<accession>D2EGF9</accession>
<dbReference type="Proteomes" id="UP000009375">
    <property type="component" value="Unassembled WGS sequence"/>
</dbReference>
<feature type="transmembrane region" description="Helical" evidence="1">
    <location>
        <begin position="79"/>
        <end position="103"/>
    </location>
</feature>
<protein>
    <submittedName>
        <fullName evidence="2">Conserved hypothetical membrane spanning protein</fullName>
    </submittedName>
</protein>
<evidence type="ECO:0000313" key="3">
    <source>
        <dbReference type="Proteomes" id="UP000009375"/>
    </source>
</evidence>
<keyword evidence="1" id="KW-0812">Transmembrane</keyword>
<evidence type="ECO:0000313" key="2">
    <source>
        <dbReference type="EMBL" id="EEZ92557.1"/>
    </source>
</evidence>